<comment type="caution">
    <text evidence="2">The sequence shown here is derived from an EMBL/GenBank/DDBJ whole genome shotgun (WGS) entry which is preliminary data.</text>
</comment>
<reference evidence="2" key="2">
    <citation type="submission" date="2023-02" db="EMBL/GenBank/DDBJ databases">
        <authorList>
            <person name="Swenson N.G."/>
            <person name="Wegrzyn J.L."/>
            <person name="Mcevoy S.L."/>
        </authorList>
    </citation>
    <scope>NUCLEOTIDE SEQUENCE</scope>
    <source>
        <strain evidence="2">91603</strain>
        <tissue evidence="2">Leaf</tissue>
    </source>
</reference>
<evidence type="ECO:0000313" key="3">
    <source>
        <dbReference type="Proteomes" id="UP001064489"/>
    </source>
</evidence>
<dbReference type="EMBL" id="JAJSOW010000003">
    <property type="protein sequence ID" value="KAI9195322.1"/>
    <property type="molecule type" value="Genomic_DNA"/>
</dbReference>
<protein>
    <submittedName>
        <fullName evidence="2">Uncharacterized protein</fullName>
    </submittedName>
</protein>
<dbReference type="Proteomes" id="UP001064489">
    <property type="component" value="Chromosome 1"/>
</dbReference>
<evidence type="ECO:0000256" key="1">
    <source>
        <dbReference type="SAM" id="MobiDB-lite"/>
    </source>
</evidence>
<accession>A0AAD5JKP4</accession>
<feature type="region of interest" description="Disordered" evidence="1">
    <location>
        <begin position="161"/>
        <end position="180"/>
    </location>
</feature>
<dbReference type="AlphaFoldDB" id="A0AAD5JKP4"/>
<name>A0AAD5JKP4_ACENE</name>
<proteinExistence type="predicted"/>
<reference evidence="2" key="1">
    <citation type="journal article" date="2022" name="Plant J.">
        <title>Strategies of tolerance reflected in two North American maple genomes.</title>
        <authorList>
            <person name="McEvoy S.L."/>
            <person name="Sezen U.U."/>
            <person name="Trouern-Trend A."/>
            <person name="McMahon S.M."/>
            <person name="Schaberg P.G."/>
            <person name="Yang J."/>
            <person name="Wegrzyn J.L."/>
            <person name="Swenson N.G."/>
        </authorList>
    </citation>
    <scope>NUCLEOTIDE SEQUENCE</scope>
    <source>
        <strain evidence="2">91603</strain>
    </source>
</reference>
<evidence type="ECO:0000313" key="2">
    <source>
        <dbReference type="EMBL" id="KAI9195322.1"/>
    </source>
</evidence>
<gene>
    <name evidence="2" type="ORF">LWI28_013795</name>
</gene>
<sequence>MFGDGCWAMFGKTRHGAGPHWPPTLGTVAPMVPTWPSSPNTMAPISPTCRGPTKHGLYTLDTMARKGRGGGRWAMFEGTHTRRLYRRAEGGPSENDLPPPALLMDHPRKMLLEDGSSSDVTRQDVDMMSQNSSNIDTCSTIEGATPPATTSKLDLVSLVEEHPSSGVGGGKRRLLSLPHH</sequence>
<keyword evidence="3" id="KW-1185">Reference proteome</keyword>
<organism evidence="2 3">
    <name type="scientific">Acer negundo</name>
    <name type="common">Box elder</name>
    <dbReference type="NCBI Taxonomy" id="4023"/>
    <lineage>
        <taxon>Eukaryota</taxon>
        <taxon>Viridiplantae</taxon>
        <taxon>Streptophyta</taxon>
        <taxon>Embryophyta</taxon>
        <taxon>Tracheophyta</taxon>
        <taxon>Spermatophyta</taxon>
        <taxon>Magnoliopsida</taxon>
        <taxon>eudicotyledons</taxon>
        <taxon>Gunneridae</taxon>
        <taxon>Pentapetalae</taxon>
        <taxon>rosids</taxon>
        <taxon>malvids</taxon>
        <taxon>Sapindales</taxon>
        <taxon>Sapindaceae</taxon>
        <taxon>Hippocastanoideae</taxon>
        <taxon>Acereae</taxon>
        <taxon>Acer</taxon>
    </lineage>
</organism>
<feature type="compositionally biased region" description="Basic residues" evidence="1">
    <location>
        <begin position="170"/>
        <end position="180"/>
    </location>
</feature>